<dbReference type="Pfam" id="PF05016">
    <property type="entry name" value="ParE_toxin"/>
    <property type="match status" value="1"/>
</dbReference>
<reference evidence="10 11" key="2">
    <citation type="journal article" date="2019" name="Nat. Med.">
        <title>A library of human gut bacterial isolates paired with longitudinal multiomics data enables mechanistic microbiome research.</title>
        <authorList>
            <person name="Poyet M."/>
            <person name="Groussin M."/>
            <person name="Gibbons S.M."/>
            <person name="Avila-Pacheco J."/>
            <person name="Jiang X."/>
            <person name="Kearney S.M."/>
            <person name="Perrotta A.R."/>
            <person name="Berdy B."/>
            <person name="Zhao S."/>
            <person name="Lieberman T.D."/>
            <person name="Swanson P.K."/>
            <person name="Smith M."/>
            <person name="Roesemann S."/>
            <person name="Alexander J.E."/>
            <person name="Rich S.A."/>
            <person name="Livny J."/>
            <person name="Vlamakis H."/>
            <person name="Clish C."/>
            <person name="Bullock K."/>
            <person name="Deik A."/>
            <person name="Scott J."/>
            <person name="Pierce K.A."/>
            <person name="Xavier R.J."/>
            <person name="Alm E.J."/>
        </authorList>
    </citation>
    <scope>NUCLEOTIDE SEQUENCE [LARGE SCALE GENOMIC DNA]</scope>
    <source>
        <strain evidence="2 11">BIOML-A17</strain>
        <strain evidence="3 10">BIOML-A2</strain>
    </source>
</reference>
<comment type="caution">
    <text evidence="5">The sequence shown here is derived from an EMBL/GenBank/DDBJ whole genome shotgun (WGS) entry which is preliminary data.</text>
</comment>
<accession>A0A413E0U8</accession>
<keyword evidence="1" id="KW-1277">Toxin-antitoxin system</keyword>
<dbReference type="Proteomes" id="UP000284161">
    <property type="component" value="Unassembled WGS sequence"/>
</dbReference>
<dbReference type="Proteomes" id="UP000431177">
    <property type="component" value="Unassembled WGS sequence"/>
</dbReference>
<proteinExistence type="predicted"/>
<dbReference type="Proteomes" id="UP000284777">
    <property type="component" value="Unassembled WGS sequence"/>
</dbReference>
<organism evidence="5 9">
    <name type="scientific">Bacteroides stercoris</name>
    <dbReference type="NCBI Taxonomy" id="46506"/>
    <lineage>
        <taxon>Bacteria</taxon>
        <taxon>Pseudomonadati</taxon>
        <taxon>Bacteroidota</taxon>
        <taxon>Bacteroidia</taxon>
        <taxon>Bacteroidales</taxon>
        <taxon>Bacteroidaceae</taxon>
        <taxon>Bacteroides</taxon>
    </lineage>
</organism>
<dbReference type="EMBL" id="WCLA01000006">
    <property type="protein sequence ID" value="KAB5329541.1"/>
    <property type="molecule type" value="Genomic_DNA"/>
</dbReference>
<dbReference type="AlphaFoldDB" id="A0A413E0U8"/>
<evidence type="ECO:0000313" key="4">
    <source>
        <dbReference type="EMBL" id="RGR27481.1"/>
    </source>
</evidence>
<evidence type="ECO:0000313" key="8">
    <source>
        <dbReference type="Proteomes" id="UP000284604"/>
    </source>
</evidence>
<evidence type="ECO:0000313" key="6">
    <source>
        <dbReference type="EMBL" id="RHM19679.1"/>
    </source>
</evidence>
<evidence type="ECO:0000313" key="3">
    <source>
        <dbReference type="EMBL" id="KAB5329541.1"/>
    </source>
</evidence>
<dbReference type="Proteomes" id="UP000440773">
    <property type="component" value="Unassembled WGS sequence"/>
</dbReference>
<evidence type="ECO:0000313" key="2">
    <source>
        <dbReference type="EMBL" id="KAB5281148.1"/>
    </source>
</evidence>
<sequence>MENLKVKWHKHSQSQFDRIATWYSCNMGAKAAMNFSEDVRRTVMLLSHSPRIGILEKRRSTVKTKYYSILVHPKYRIVYRFSKTTVYIVTIYATMMKH</sequence>
<evidence type="ECO:0000256" key="1">
    <source>
        <dbReference type="ARBA" id="ARBA00022649"/>
    </source>
</evidence>
<dbReference type="EMBL" id="QRUB01000009">
    <property type="protein sequence ID" value="RGR27481.1"/>
    <property type="molecule type" value="Genomic_DNA"/>
</dbReference>
<reference evidence="7 8" key="1">
    <citation type="submission" date="2018-08" db="EMBL/GenBank/DDBJ databases">
        <title>A genome reference for cultivated species of the human gut microbiota.</title>
        <authorList>
            <person name="Zou Y."/>
            <person name="Xue W."/>
            <person name="Luo G."/>
        </authorList>
    </citation>
    <scope>NUCLEOTIDE SEQUENCE [LARGE SCALE GENOMIC DNA]</scope>
    <source>
        <strain evidence="5 9">AF05-4</strain>
        <strain evidence="4 7">AF25-6</strain>
        <strain evidence="6 8">AF35-20</strain>
    </source>
</reference>
<gene>
    <name evidence="5" type="ORF">DWV41_11610</name>
    <name evidence="4" type="ORF">DWY58_10880</name>
    <name evidence="6" type="ORF">DWZ78_07075</name>
    <name evidence="3" type="ORF">F9950_04900</name>
    <name evidence="2" type="ORF">F9962_10450</name>
</gene>
<dbReference type="Gene3D" id="3.30.2310.20">
    <property type="entry name" value="RelE-like"/>
    <property type="match status" value="1"/>
</dbReference>
<evidence type="ECO:0000313" key="7">
    <source>
        <dbReference type="Proteomes" id="UP000284161"/>
    </source>
</evidence>
<evidence type="ECO:0000313" key="11">
    <source>
        <dbReference type="Proteomes" id="UP000440773"/>
    </source>
</evidence>
<dbReference type="InterPro" id="IPR007712">
    <property type="entry name" value="RelE/ParE_toxin"/>
</dbReference>
<protein>
    <submittedName>
        <fullName evidence="5">Type II toxin-antitoxin system RelE/ParE family toxin</fullName>
    </submittedName>
</protein>
<dbReference type="Proteomes" id="UP000284604">
    <property type="component" value="Unassembled WGS sequence"/>
</dbReference>
<dbReference type="RefSeq" id="WP_117902421.1">
    <property type="nucleotide sequence ID" value="NZ_CAXVLE010000008.1"/>
</dbReference>
<dbReference type="EMBL" id="QRPN01000005">
    <property type="protein sequence ID" value="RHM19679.1"/>
    <property type="molecule type" value="Genomic_DNA"/>
</dbReference>
<dbReference type="EMBL" id="WCLP01000024">
    <property type="protein sequence ID" value="KAB5281148.1"/>
    <property type="molecule type" value="Genomic_DNA"/>
</dbReference>
<dbReference type="EMBL" id="QSBD01000017">
    <property type="protein sequence ID" value="RGW96335.1"/>
    <property type="molecule type" value="Genomic_DNA"/>
</dbReference>
<evidence type="ECO:0000313" key="5">
    <source>
        <dbReference type="EMBL" id="RGW96335.1"/>
    </source>
</evidence>
<dbReference type="InterPro" id="IPR035093">
    <property type="entry name" value="RelE/ParE_toxin_dom_sf"/>
</dbReference>
<evidence type="ECO:0000313" key="10">
    <source>
        <dbReference type="Proteomes" id="UP000431177"/>
    </source>
</evidence>
<name>A0A413E0U8_BACSE</name>
<evidence type="ECO:0000313" key="9">
    <source>
        <dbReference type="Proteomes" id="UP000284777"/>
    </source>
</evidence>